<sequence length="135" mass="15837">MTEKQDDLFGDIRDDSILEQLDDDSAESRRFPALLAQLNALLRTELEKLGHDPRISLDLIYAISKSIGGMQLYFPRGTALESLIRDMKIWRDFNGKNIPELVERYHVTFNTVYAAIRRMRKLEQRKYQLDLFSKD</sequence>
<dbReference type="InterPro" id="IPR014875">
    <property type="entry name" value="Mor_transcription_activator"/>
</dbReference>
<accession>A0A447UVZ5</accession>
<reference evidence="2 3" key="1">
    <citation type="submission" date="2018-12" db="EMBL/GenBank/DDBJ databases">
        <authorList>
            <consortium name="Pathogen Informatics"/>
        </authorList>
    </citation>
    <scope>NUCLEOTIDE SEQUENCE [LARGE SCALE GENOMIC DNA]</scope>
    <source>
        <strain evidence="2 3">NCTC11075</strain>
    </source>
</reference>
<proteinExistence type="predicted"/>
<dbReference type="EMBL" id="LR134204">
    <property type="protein sequence ID" value="VEB94868.1"/>
    <property type="molecule type" value="Genomic_DNA"/>
</dbReference>
<dbReference type="PANTHER" id="PTHR37812:SF1">
    <property type="entry name" value="MU-LIKE PROPHAGE FLUMU PROTEIN C"/>
    <property type="match status" value="1"/>
</dbReference>
<evidence type="ECO:0000313" key="3">
    <source>
        <dbReference type="Proteomes" id="UP000270272"/>
    </source>
</evidence>
<dbReference type="AlphaFoldDB" id="A0A447UVZ5"/>
<dbReference type="PANTHER" id="PTHR37812">
    <property type="entry name" value="MU-LIKE PROPHAGE FLUMU PROTEIN C"/>
    <property type="match status" value="1"/>
</dbReference>
<dbReference type="InterPro" id="IPR009057">
    <property type="entry name" value="Homeodomain-like_sf"/>
</dbReference>
<organism evidence="2 3">
    <name type="scientific">Citrobacter koseri</name>
    <name type="common">Citrobacter diversus</name>
    <dbReference type="NCBI Taxonomy" id="545"/>
    <lineage>
        <taxon>Bacteria</taxon>
        <taxon>Pseudomonadati</taxon>
        <taxon>Pseudomonadota</taxon>
        <taxon>Gammaproteobacteria</taxon>
        <taxon>Enterobacterales</taxon>
        <taxon>Enterobacteriaceae</taxon>
        <taxon>Citrobacter</taxon>
    </lineage>
</organism>
<dbReference type="Gene3D" id="1.10.10.60">
    <property type="entry name" value="Homeodomain-like"/>
    <property type="match status" value="2"/>
</dbReference>
<dbReference type="Pfam" id="PF08765">
    <property type="entry name" value="Mor"/>
    <property type="match status" value="1"/>
</dbReference>
<dbReference type="InterPro" id="IPR052411">
    <property type="entry name" value="c-mor_Regulatory_Protein"/>
</dbReference>
<protein>
    <submittedName>
        <fullName evidence="2">Prophage transcriptional regulator</fullName>
    </submittedName>
</protein>
<dbReference type="SUPFAM" id="SSF46689">
    <property type="entry name" value="Homeodomain-like"/>
    <property type="match status" value="1"/>
</dbReference>
<feature type="domain" description="Mor transcription activator" evidence="1">
    <location>
        <begin position="30"/>
        <end position="131"/>
    </location>
</feature>
<name>A0A447UVZ5_CITKO</name>
<gene>
    <name evidence="2" type="ORF">NCTC11075_05802</name>
</gene>
<evidence type="ECO:0000313" key="2">
    <source>
        <dbReference type="EMBL" id="VEB94868.1"/>
    </source>
</evidence>
<evidence type="ECO:0000259" key="1">
    <source>
        <dbReference type="Pfam" id="PF08765"/>
    </source>
</evidence>
<dbReference type="Proteomes" id="UP000270272">
    <property type="component" value="Chromosome"/>
</dbReference>